<comment type="caution">
    <text evidence="2">The sequence shown here is derived from an EMBL/GenBank/DDBJ whole genome shotgun (WGS) entry which is preliminary data.</text>
</comment>
<dbReference type="SUPFAM" id="SSF50022">
    <property type="entry name" value="ISP domain"/>
    <property type="match status" value="1"/>
</dbReference>
<organism evidence="2 3">
    <name type="scientific">Sorangium cellulosum</name>
    <name type="common">Polyangium cellulosum</name>
    <dbReference type="NCBI Taxonomy" id="56"/>
    <lineage>
        <taxon>Bacteria</taxon>
        <taxon>Pseudomonadati</taxon>
        <taxon>Myxococcota</taxon>
        <taxon>Polyangia</taxon>
        <taxon>Polyangiales</taxon>
        <taxon>Polyangiaceae</taxon>
        <taxon>Sorangium</taxon>
    </lineage>
</organism>
<name>A0A150PXM7_SORCE</name>
<keyword evidence="1" id="KW-0472">Membrane</keyword>
<dbReference type="Gene3D" id="2.102.10.10">
    <property type="entry name" value="Rieske [2Fe-2S] iron-sulphur domain"/>
    <property type="match status" value="1"/>
</dbReference>
<keyword evidence="1" id="KW-1133">Transmembrane helix</keyword>
<dbReference type="GO" id="GO:0051537">
    <property type="term" value="F:2 iron, 2 sulfur cluster binding"/>
    <property type="evidence" value="ECO:0007669"/>
    <property type="project" value="InterPro"/>
</dbReference>
<evidence type="ECO:0000313" key="2">
    <source>
        <dbReference type="EMBL" id="KYF60507.1"/>
    </source>
</evidence>
<accession>A0A150PXM7</accession>
<gene>
    <name evidence="2" type="ORF">BE15_00510</name>
</gene>
<dbReference type="AlphaFoldDB" id="A0A150PXM7"/>
<reference evidence="2 3" key="1">
    <citation type="submission" date="2014-02" db="EMBL/GenBank/DDBJ databases">
        <title>The small core and large imbalanced accessory genome model reveals a collaborative survival strategy of Sorangium cellulosum strains in nature.</title>
        <authorList>
            <person name="Han K."/>
            <person name="Peng R."/>
            <person name="Blom J."/>
            <person name="Li Y.-Z."/>
        </authorList>
    </citation>
    <scope>NUCLEOTIDE SEQUENCE [LARGE SCALE GENOMIC DNA]</scope>
    <source>
        <strain evidence="2 3">So0008-312</strain>
    </source>
</reference>
<keyword evidence="1" id="KW-0812">Transmembrane</keyword>
<evidence type="ECO:0000313" key="3">
    <source>
        <dbReference type="Proteomes" id="UP000075260"/>
    </source>
</evidence>
<dbReference type="EMBL" id="JEMA01001271">
    <property type="protein sequence ID" value="KYF60507.1"/>
    <property type="molecule type" value="Genomic_DNA"/>
</dbReference>
<sequence length="85" mass="9139">MLHAVLWATVFTASLAAMIGVMLAFRRRMIDDGAAAVQQFAEDILPLVLATGKNIAGPPTRPLPRIELEIDGGEVFAIGVHERTV</sequence>
<dbReference type="InterPro" id="IPR036922">
    <property type="entry name" value="Rieske_2Fe-2S_sf"/>
</dbReference>
<dbReference type="Proteomes" id="UP000075260">
    <property type="component" value="Unassembled WGS sequence"/>
</dbReference>
<evidence type="ECO:0000256" key="1">
    <source>
        <dbReference type="SAM" id="Phobius"/>
    </source>
</evidence>
<feature type="transmembrane region" description="Helical" evidence="1">
    <location>
        <begin position="6"/>
        <end position="25"/>
    </location>
</feature>
<proteinExistence type="predicted"/>
<protein>
    <submittedName>
        <fullName evidence="2">Uncharacterized protein</fullName>
    </submittedName>
</protein>